<dbReference type="RefSeq" id="WP_187432077.1">
    <property type="nucleotide sequence ID" value="NZ_CP143423.1"/>
</dbReference>
<sequence length="79" mass="8319">MCQGYTSALPLAAGQATHVANMTQRMKPREAALKRGGTGAAGCAFASSGGERIYTRQMRAIFVTDETSDAASILRRPKG</sequence>
<evidence type="ECO:0000313" key="2">
    <source>
        <dbReference type="Proteomes" id="UP001318682"/>
    </source>
</evidence>
<accession>A0ABZ2BTT5</accession>
<proteinExistence type="predicted"/>
<reference evidence="1 2" key="1">
    <citation type="submission" date="2015-07" db="EMBL/GenBank/DDBJ databases">
        <authorList>
            <person name="Voget S."/>
            <person name="Dogs M."/>
            <person name="Brinkhoff T.H."/>
            <person name="Daniel R."/>
        </authorList>
    </citation>
    <scope>NUCLEOTIDE SEQUENCE [LARGE SCALE GENOMIC DNA]</scope>
    <source>
        <strain evidence="1 2">B14</strain>
    </source>
</reference>
<name>A0ABZ2BTT5_9RHOB</name>
<dbReference type="Proteomes" id="UP001318682">
    <property type="component" value="Chromosome"/>
</dbReference>
<evidence type="ECO:0000313" key="1">
    <source>
        <dbReference type="EMBL" id="WVX49432.1"/>
    </source>
</evidence>
<dbReference type="EMBL" id="CP143423">
    <property type="protein sequence ID" value="WVX49432.1"/>
    <property type="molecule type" value="Genomic_DNA"/>
</dbReference>
<organism evidence="1 2">
    <name type="scientific">Roseobacter fucihabitans</name>
    <dbReference type="NCBI Taxonomy" id="1537242"/>
    <lineage>
        <taxon>Bacteria</taxon>
        <taxon>Pseudomonadati</taxon>
        <taxon>Pseudomonadota</taxon>
        <taxon>Alphaproteobacteria</taxon>
        <taxon>Rhodobacterales</taxon>
        <taxon>Roseobacteraceae</taxon>
        <taxon>Roseobacter</taxon>
    </lineage>
</organism>
<gene>
    <name evidence="1" type="ORF">ROLI_025260</name>
</gene>
<protein>
    <submittedName>
        <fullName evidence="1">Uncharacterized protein</fullName>
    </submittedName>
</protein>
<keyword evidence="2" id="KW-1185">Reference proteome</keyword>
<reference evidence="2" key="2">
    <citation type="submission" date="2024-01" db="EMBL/GenBank/DDBJ databases">
        <title>Roseobacter fucihabitans sp. nov., isolated from the brown alga Fucus spiralis.</title>
        <authorList>
            <person name="Hahnke S."/>
            <person name="Berger M."/>
            <person name="Schlingloff A."/>
            <person name="Athale I."/>
            <person name="Neumann-Schaal M."/>
            <person name="Adenaya A."/>
            <person name="Poehlein A."/>
            <person name="Daniel R."/>
            <person name="Pertersen J."/>
            <person name="Brinkhoff T."/>
        </authorList>
    </citation>
    <scope>NUCLEOTIDE SEQUENCE [LARGE SCALE GENOMIC DNA]</scope>
    <source>
        <strain evidence="2">B14</strain>
    </source>
</reference>